<evidence type="ECO:0000259" key="1">
    <source>
        <dbReference type="Pfam" id="PF00149"/>
    </source>
</evidence>
<dbReference type="InterPro" id="IPR004843">
    <property type="entry name" value="Calcineurin-like_PHP"/>
</dbReference>
<dbReference type="PANTHER" id="PTHR43143">
    <property type="entry name" value="METALLOPHOSPHOESTERASE, CALCINEURIN SUPERFAMILY"/>
    <property type="match status" value="1"/>
</dbReference>
<gene>
    <name evidence="2" type="ORF">V5799_022925</name>
</gene>
<keyword evidence="3" id="KW-1185">Reference proteome</keyword>
<accession>A0AAQ4FL33</accession>
<sequence>MSSDVPLVCICGNHDIGNQPTVASVAGYRASFGDDYFTFWCGGVMCIVLNSQFYEDPSLVQELAREQDSWLDQQLEEAQRSGAKHVVVFQHIPWFLRKSDEEKEYFNIVLDLRLRMLDKFYKAGVRAIFCGHYHRNAGGFYKDMELVVTSAIGAQLGNDGHGFRIVKVREDKIEHQYHTLDNVPKVVGLQ</sequence>
<name>A0AAQ4FL33_AMBAM</name>
<proteinExistence type="predicted"/>
<dbReference type="PANTHER" id="PTHR43143:SF1">
    <property type="entry name" value="SERINE_THREONINE-PROTEIN PHOSPHATASE CPPED1"/>
    <property type="match status" value="1"/>
</dbReference>
<evidence type="ECO:0000313" key="3">
    <source>
        <dbReference type="Proteomes" id="UP001321473"/>
    </source>
</evidence>
<reference evidence="2 3" key="1">
    <citation type="journal article" date="2023" name="Arcadia Sci">
        <title>De novo assembly of a long-read Amblyomma americanum tick genome.</title>
        <authorList>
            <person name="Chou S."/>
            <person name="Poskanzer K.E."/>
            <person name="Rollins M."/>
            <person name="Thuy-Boun P.S."/>
        </authorList>
    </citation>
    <scope>NUCLEOTIDE SEQUENCE [LARGE SCALE GENOMIC DNA]</scope>
    <source>
        <strain evidence="2">F_SG_1</strain>
        <tissue evidence="2">Salivary glands</tissue>
    </source>
</reference>
<dbReference type="SUPFAM" id="SSF56300">
    <property type="entry name" value="Metallo-dependent phosphatases"/>
    <property type="match status" value="1"/>
</dbReference>
<dbReference type="GO" id="GO:0016787">
    <property type="term" value="F:hydrolase activity"/>
    <property type="evidence" value="ECO:0007669"/>
    <property type="project" value="InterPro"/>
</dbReference>
<dbReference type="EMBL" id="JARKHS020001948">
    <property type="protein sequence ID" value="KAK8787298.1"/>
    <property type="molecule type" value="Genomic_DNA"/>
</dbReference>
<protein>
    <recommendedName>
        <fullName evidence="1">Calcineurin-like phosphoesterase domain-containing protein</fullName>
    </recommendedName>
</protein>
<evidence type="ECO:0000313" key="2">
    <source>
        <dbReference type="EMBL" id="KAK8787298.1"/>
    </source>
</evidence>
<comment type="caution">
    <text evidence="2">The sequence shown here is derived from an EMBL/GenBank/DDBJ whole genome shotgun (WGS) entry which is preliminary data.</text>
</comment>
<dbReference type="Pfam" id="PF00149">
    <property type="entry name" value="Metallophos"/>
    <property type="match status" value="1"/>
</dbReference>
<feature type="domain" description="Calcineurin-like phosphoesterase" evidence="1">
    <location>
        <begin position="5"/>
        <end position="135"/>
    </location>
</feature>
<dbReference type="InterPro" id="IPR051918">
    <property type="entry name" value="STPP_CPPED1"/>
</dbReference>
<dbReference type="InterPro" id="IPR029052">
    <property type="entry name" value="Metallo-depent_PP-like"/>
</dbReference>
<dbReference type="Proteomes" id="UP001321473">
    <property type="component" value="Unassembled WGS sequence"/>
</dbReference>
<dbReference type="AlphaFoldDB" id="A0AAQ4FL33"/>
<dbReference type="Gene3D" id="3.60.21.10">
    <property type="match status" value="1"/>
</dbReference>
<organism evidence="2 3">
    <name type="scientific">Amblyomma americanum</name>
    <name type="common">Lone star tick</name>
    <dbReference type="NCBI Taxonomy" id="6943"/>
    <lineage>
        <taxon>Eukaryota</taxon>
        <taxon>Metazoa</taxon>
        <taxon>Ecdysozoa</taxon>
        <taxon>Arthropoda</taxon>
        <taxon>Chelicerata</taxon>
        <taxon>Arachnida</taxon>
        <taxon>Acari</taxon>
        <taxon>Parasitiformes</taxon>
        <taxon>Ixodida</taxon>
        <taxon>Ixodoidea</taxon>
        <taxon>Ixodidae</taxon>
        <taxon>Amblyomminae</taxon>
        <taxon>Amblyomma</taxon>
    </lineage>
</organism>